<reference evidence="2" key="2">
    <citation type="submission" date="2015-01" db="EMBL/GenBank/DDBJ databases">
        <title>Evolutionary Origins and Diversification of the Mycorrhizal Mutualists.</title>
        <authorList>
            <consortium name="DOE Joint Genome Institute"/>
            <consortium name="Mycorrhizal Genomics Consortium"/>
            <person name="Kohler A."/>
            <person name="Kuo A."/>
            <person name="Nagy L.G."/>
            <person name="Floudas D."/>
            <person name="Copeland A."/>
            <person name="Barry K.W."/>
            <person name="Cichocki N."/>
            <person name="Veneault-Fourrey C."/>
            <person name="LaButti K."/>
            <person name="Lindquist E.A."/>
            <person name="Lipzen A."/>
            <person name="Lundell T."/>
            <person name="Morin E."/>
            <person name="Murat C."/>
            <person name="Riley R."/>
            <person name="Ohm R."/>
            <person name="Sun H."/>
            <person name="Tunlid A."/>
            <person name="Henrissat B."/>
            <person name="Grigoriev I.V."/>
            <person name="Hibbett D.S."/>
            <person name="Martin F."/>
        </authorList>
    </citation>
    <scope>NUCLEOTIDE SEQUENCE [LARGE SCALE GENOMIC DNA]</scope>
    <source>
        <strain evidence="2">LaAM-08-1</strain>
    </source>
</reference>
<reference evidence="1 2" key="1">
    <citation type="submission" date="2014-04" db="EMBL/GenBank/DDBJ databases">
        <authorList>
            <consortium name="DOE Joint Genome Institute"/>
            <person name="Kuo A."/>
            <person name="Kohler A."/>
            <person name="Nagy L.G."/>
            <person name="Floudas D."/>
            <person name="Copeland A."/>
            <person name="Barry K.W."/>
            <person name="Cichocki N."/>
            <person name="Veneault-Fourrey C."/>
            <person name="LaButti K."/>
            <person name="Lindquist E.A."/>
            <person name="Lipzen A."/>
            <person name="Lundell T."/>
            <person name="Morin E."/>
            <person name="Murat C."/>
            <person name="Sun H."/>
            <person name="Tunlid A."/>
            <person name="Henrissat B."/>
            <person name="Grigoriev I.V."/>
            <person name="Hibbett D.S."/>
            <person name="Martin F."/>
            <person name="Nordberg H.P."/>
            <person name="Cantor M.N."/>
            <person name="Hua S.X."/>
        </authorList>
    </citation>
    <scope>NUCLEOTIDE SEQUENCE [LARGE SCALE GENOMIC DNA]</scope>
    <source>
        <strain evidence="1 2">LaAM-08-1</strain>
    </source>
</reference>
<dbReference type="OrthoDB" id="3145038at2759"/>
<dbReference type="Proteomes" id="UP000054477">
    <property type="component" value="Unassembled WGS sequence"/>
</dbReference>
<protein>
    <recommendedName>
        <fullName evidence="3">F-box domain-containing protein</fullName>
    </recommendedName>
</protein>
<evidence type="ECO:0000313" key="2">
    <source>
        <dbReference type="Proteomes" id="UP000054477"/>
    </source>
</evidence>
<evidence type="ECO:0000313" key="1">
    <source>
        <dbReference type="EMBL" id="KIK05076.1"/>
    </source>
</evidence>
<proteinExistence type="predicted"/>
<dbReference type="SUPFAM" id="SSF81383">
    <property type="entry name" value="F-box domain"/>
    <property type="match status" value="1"/>
</dbReference>
<sequence length="483" mass="52896">MDAGLNLSSESLTLTSVGKILFNGSLDLLIHIQLFLDPVDILALRSTCKHLWDATRSRTVWMNAVRNVSIAQGAFLPSFPLQEMSLDDLEHAALSPRRLWTLISKANAMKPFLTRVFTPRTPQGAEPAVIDGVDLVPGGRFLLTSTKNGGLSLWDIGFNAGTHMKLFPIATLAGSDANISSSVANVGCTPDSSGLYIFMKSRINGHAQVSCYEIYPISEAPNFSQLGTLRARGYLGQTNISKDYFIGVTVHPRTLIIWKYAKQELGVSWDAGNLCNLCVFGDSVITFHEYRFSLWTIPELQPLANGYAPVITQESKLAFAYAVEQEGGPSLGLPNSWVPEHARNQFSIYHDGTPAIALYRVKSIHTNQDPDLPDILPVRSGSVQPSSSLNQDAARLSPLHVTGGGFLQTWEASNHISVDIIVKSTPANPTYSSATSILWRDPRNIEGYGYEFCPVTGRLIVRTEGPGDSEVRIMDFIPPRSFS</sequence>
<gene>
    <name evidence="1" type="ORF">K443DRAFT_91864</name>
</gene>
<dbReference type="InterPro" id="IPR036047">
    <property type="entry name" value="F-box-like_dom_sf"/>
</dbReference>
<accession>A0A0C9XJ73</accession>
<keyword evidence="2" id="KW-1185">Reference proteome</keyword>
<dbReference type="AlphaFoldDB" id="A0A0C9XJ73"/>
<evidence type="ECO:0008006" key="3">
    <source>
        <dbReference type="Google" id="ProtNLM"/>
    </source>
</evidence>
<organism evidence="1 2">
    <name type="scientific">Laccaria amethystina LaAM-08-1</name>
    <dbReference type="NCBI Taxonomy" id="1095629"/>
    <lineage>
        <taxon>Eukaryota</taxon>
        <taxon>Fungi</taxon>
        <taxon>Dikarya</taxon>
        <taxon>Basidiomycota</taxon>
        <taxon>Agaricomycotina</taxon>
        <taxon>Agaricomycetes</taxon>
        <taxon>Agaricomycetidae</taxon>
        <taxon>Agaricales</taxon>
        <taxon>Agaricineae</taxon>
        <taxon>Hydnangiaceae</taxon>
        <taxon>Laccaria</taxon>
    </lineage>
</organism>
<name>A0A0C9XJ73_9AGAR</name>
<dbReference type="EMBL" id="KN838563">
    <property type="protein sequence ID" value="KIK05076.1"/>
    <property type="molecule type" value="Genomic_DNA"/>
</dbReference>
<dbReference type="HOGENOM" id="CLU_033171_0_0_1"/>